<evidence type="ECO:0000256" key="3">
    <source>
        <dbReference type="ARBA" id="ARBA00022989"/>
    </source>
</evidence>
<dbReference type="RefSeq" id="WP_183237509.1">
    <property type="nucleotide sequence ID" value="NZ_JACIJL010000005.1"/>
</dbReference>
<keyword evidence="7" id="KW-1185">Reference proteome</keyword>
<dbReference type="InterPro" id="IPR007016">
    <property type="entry name" value="O-antigen_ligase-rel_domated"/>
</dbReference>
<reference evidence="6" key="1">
    <citation type="submission" date="2015-05" db="EMBL/GenBank/DDBJ databases">
        <title>The complete genome of Altererythrobacter atlanticus strain 26DY36.</title>
        <authorList>
            <person name="Wu Y.-H."/>
            <person name="Cheng H."/>
            <person name="Wu X.-W."/>
        </authorList>
    </citation>
    <scope>NUCLEOTIDE SEQUENCE [LARGE SCALE GENOMIC DNA]</scope>
    <source>
        <strain evidence="6">26DY36</strain>
    </source>
</reference>
<proteinExistence type="predicted"/>
<dbReference type="STRING" id="1267766.WYH_00957"/>
<gene>
    <name evidence="6" type="ORF">WYH_00957</name>
</gene>
<evidence type="ECO:0000256" key="4">
    <source>
        <dbReference type="ARBA" id="ARBA00023136"/>
    </source>
</evidence>
<evidence type="ECO:0000256" key="2">
    <source>
        <dbReference type="ARBA" id="ARBA00022692"/>
    </source>
</evidence>
<dbReference type="GO" id="GO:0016874">
    <property type="term" value="F:ligase activity"/>
    <property type="evidence" value="ECO:0007669"/>
    <property type="project" value="UniProtKB-KW"/>
</dbReference>
<keyword evidence="2" id="KW-0812">Transmembrane</keyword>
<dbReference type="KEGG" id="aay:WYH_00957"/>
<dbReference type="Pfam" id="PF04932">
    <property type="entry name" value="Wzy_C"/>
    <property type="match status" value="1"/>
</dbReference>
<evidence type="ECO:0000256" key="1">
    <source>
        <dbReference type="ARBA" id="ARBA00004141"/>
    </source>
</evidence>
<dbReference type="PANTHER" id="PTHR37422">
    <property type="entry name" value="TEICHURONIC ACID BIOSYNTHESIS PROTEIN TUAE"/>
    <property type="match status" value="1"/>
</dbReference>
<comment type="subcellular location">
    <subcellularLocation>
        <location evidence="1">Membrane</location>
        <topology evidence="1">Multi-pass membrane protein</topology>
    </subcellularLocation>
</comment>
<dbReference type="Proteomes" id="UP000034392">
    <property type="component" value="Chromosome"/>
</dbReference>
<sequence>MLVFAAHPLLRLALLAEPPGEMSVFQLAERFLWVSFWILEVGTFLVANRSGLDVPRFLREIAPGGKALLLIWLAALAISPIFAAYPSQAIRNSLEWCVHGLFVASAWHLFRRDKEKARCAFGLFADYLPRFTALTGVLVLLSVYSIGLESDYIFGYEIYGFAHIRHTGYIFAPAMALGLYRMAGRNRQTREAMLLFVLNAALCLWFGSRGPFLALICAAIAGYILFPEFRSPAFALRFGLASAMAAALSILVPSPQSGFFNAVLRFWHGSADPQEFSSGRTELWKDAMHFIWERPFFGHGGSQFQHVSPATNGMFRHPHDFPLQVLFDWGIVGGGAFLALVAALLWACLKQRGTAPPQMRMSIIAAFCMLGFALIDGIMFYPYTVALTLLFLVYPLAMRSGNAGKDTLQAHPGT</sequence>
<evidence type="ECO:0000259" key="5">
    <source>
        <dbReference type="Pfam" id="PF04932"/>
    </source>
</evidence>
<name>A0A0F7KT89_9SPHN</name>
<dbReference type="PANTHER" id="PTHR37422:SF13">
    <property type="entry name" value="LIPOPOLYSACCHARIDE BIOSYNTHESIS PROTEIN PA4999-RELATED"/>
    <property type="match status" value="1"/>
</dbReference>
<protein>
    <submittedName>
        <fullName evidence="6">O-Antigen ligase</fullName>
    </submittedName>
</protein>
<dbReference type="InterPro" id="IPR051533">
    <property type="entry name" value="WaaL-like"/>
</dbReference>
<keyword evidence="6" id="KW-0436">Ligase</keyword>
<dbReference type="GO" id="GO:0016020">
    <property type="term" value="C:membrane"/>
    <property type="evidence" value="ECO:0007669"/>
    <property type="project" value="UniProtKB-SubCell"/>
</dbReference>
<accession>A0A0F7KT89</accession>
<dbReference type="PATRIC" id="fig|1267766.3.peg.962"/>
<keyword evidence="4" id="KW-0472">Membrane</keyword>
<feature type="domain" description="O-antigen ligase-related" evidence="5">
    <location>
        <begin position="194"/>
        <end position="338"/>
    </location>
</feature>
<dbReference type="AlphaFoldDB" id="A0A0F7KT89"/>
<dbReference type="EMBL" id="CP011452">
    <property type="protein sequence ID" value="AKH42005.1"/>
    <property type="molecule type" value="Genomic_DNA"/>
</dbReference>
<keyword evidence="3" id="KW-1133">Transmembrane helix</keyword>
<evidence type="ECO:0000313" key="7">
    <source>
        <dbReference type="Proteomes" id="UP000034392"/>
    </source>
</evidence>
<evidence type="ECO:0000313" key="6">
    <source>
        <dbReference type="EMBL" id="AKH42005.1"/>
    </source>
</evidence>
<organism evidence="6 7">
    <name type="scientific">Croceibacterium atlanticum</name>
    <dbReference type="NCBI Taxonomy" id="1267766"/>
    <lineage>
        <taxon>Bacteria</taxon>
        <taxon>Pseudomonadati</taxon>
        <taxon>Pseudomonadota</taxon>
        <taxon>Alphaproteobacteria</taxon>
        <taxon>Sphingomonadales</taxon>
        <taxon>Erythrobacteraceae</taxon>
        <taxon>Croceibacterium</taxon>
    </lineage>
</organism>